<dbReference type="EMBL" id="JACAZI010000002">
    <property type="protein sequence ID" value="KAF7368192.1"/>
    <property type="molecule type" value="Genomic_DNA"/>
</dbReference>
<keyword evidence="3" id="KW-1185">Reference proteome</keyword>
<dbReference type="AlphaFoldDB" id="A0A8H6YZR8"/>
<evidence type="ECO:0000313" key="2">
    <source>
        <dbReference type="EMBL" id="KAF7368192.1"/>
    </source>
</evidence>
<reference evidence="2" key="1">
    <citation type="submission" date="2020-05" db="EMBL/GenBank/DDBJ databases">
        <title>Mycena genomes resolve the evolution of fungal bioluminescence.</title>
        <authorList>
            <person name="Tsai I.J."/>
        </authorList>
    </citation>
    <scope>NUCLEOTIDE SEQUENCE</scope>
    <source>
        <strain evidence="2">CCC161011</strain>
    </source>
</reference>
<proteinExistence type="predicted"/>
<comment type="caution">
    <text evidence="2">The sequence shown here is derived from an EMBL/GenBank/DDBJ whole genome shotgun (WGS) entry which is preliminary data.</text>
</comment>
<accession>A0A8H6YZR8</accession>
<dbReference type="Proteomes" id="UP000620124">
    <property type="component" value="Unassembled WGS sequence"/>
</dbReference>
<gene>
    <name evidence="2" type="ORF">MVEN_00138600</name>
</gene>
<evidence type="ECO:0000256" key="1">
    <source>
        <dbReference type="SAM" id="MobiDB-lite"/>
    </source>
</evidence>
<feature type="region of interest" description="Disordered" evidence="1">
    <location>
        <begin position="1"/>
        <end position="37"/>
    </location>
</feature>
<evidence type="ECO:0008006" key="4">
    <source>
        <dbReference type="Google" id="ProtNLM"/>
    </source>
</evidence>
<sequence length="320" mass="35556">MPPEHPFARARDAAYAPLRDRNVGVAPPQQKKPDPAYRTTAPIYDEKLATVVFDRSMDVPITITQRELVLFLRKVAPPAKDKFKAAPAMNYFAESFAEVFPYAAESDIVEDTFEEQQAKDDYTTAFLDSMPAAYSNAVKSEWQVPPDAFIVDDPYEAYYASGKMPDDLVVSMESTAIRSILLVIDNKQMVECIVDPGSQIIAMSEAVCHDLGLMYDPRIILQMQSANGSVSPSLGLARNVPFLIGNITLYLQVHVVRNPAYNVLLGRPFDVLTQSIVHNFANEDQTITICDPNTGQVSTVPTVPRGPPRVRQQGFQMPRN</sequence>
<organism evidence="2 3">
    <name type="scientific">Mycena venus</name>
    <dbReference type="NCBI Taxonomy" id="2733690"/>
    <lineage>
        <taxon>Eukaryota</taxon>
        <taxon>Fungi</taxon>
        <taxon>Dikarya</taxon>
        <taxon>Basidiomycota</taxon>
        <taxon>Agaricomycotina</taxon>
        <taxon>Agaricomycetes</taxon>
        <taxon>Agaricomycetidae</taxon>
        <taxon>Agaricales</taxon>
        <taxon>Marasmiineae</taxon>
        <taxon>Mycenaceae</taxon>
        <taxon>Mycena</taxon>
    </lineage>
</organism>
<dbReference type="Pfam" id="PF13975">
    <property type="entry name" value="gag-asp_proteas"/>
    <property type="match status" value="1"/>
</dbReference>
<dbReference type="InterPro" id="IPR021109">
    <property type="entry name" value="Peptidase_aspartic_dom_sf"/>
</dbReference>
<dbReference type="OrthoDB" id="5596707at2759"/>
<evidence type="ECO:0000313" key="3">
    <source>
        <dbReference type="Proteomes" id="UP000620124"/>
    </source>
</evidence>
<dbReference type="CDD" id="cd00303">
    <property type="entry name" value="retropepsin_like"/>
    <property type="match status" value="1"/>
</dbReference>
<feature type="compositionally biased region" description="Basic and acidic residues" evidence="1">
    <location>
        <begin position="1"/>
        <end position="22"/>
    </location>
</feature>
<dbReference type="SUPFAM" id="SSF50630">
    <property type="entry name" value="Acid proteases"/>
    <property type="match status" value="1"/>
</dbReference>
<dbReference type="Gene3D" id="2.40.70.10">
    <property type="entry name" value="Acid Proteases"/>
    <property type="match status" value="1"/>
</dbReference>
<protein>
    <recommendedName>
        <fullName evidence="4">Aspartic peptidase DDI1-type domain-containing protein</fullName>
    </recommendedName>
</protein>
<name>A0A8H6YZR8_9AGAR</name>